<dbReference type="Pfam" id="PF01522">
    <property type="entry name" value="Polysacc_deac_1"/>
    <property type="match status" value="1"/>
</dbReference>
<dbReference type="PROSITE" id="PS51677">
    <property type="entry name" value="NODB"/>
    <property type="match status" value="1"/>
</dbReference>
<comment type="caution">
    <text evidence="5">The sequence shown here is derived from an EMBL/GenBank/DDBJ whole genome shotgun (WGS) entry which is preliminary data.</text>
</comment>
<sequence length="260" mass="30142">MKNKIKTFIFFLCNAASSVLTKKRAAILLYHSIDDNDVFHSLSPKIFRKQMEYLKRNRYNVIKLEELERMITVGQEIPKKTVALTFDDGFLSHYDNAFPVLKEYGFPATFFVCTGLLGSEMNNSQNRPQLTLDWRRLKEMNESALIDIEPHGITHMELDSLKMEEAEKEIKQSKRELEEKLNKKCFYYACPRGKYNEKIISILRNNGFKAAVSVKEGSVEAGDNLFELKRNTIDSSCSDNIQFCARLRGGIIIFNKLMRR</sequence>
<dbReference type="GO" id="GO:0016810">
    <property type="term" value="F:hydrolase activity, acting on carbon-nitrogen (but not peptide) bonds"/>
    <property type="evidence" value="ECO:0007669"/>
    <property type="project" value="InterPro"/>
</dbReference>
<dbReference type="InterPro" id="IPR002509">
    <property type="entry name" value="NODB_dom"/>
</dbReference>
<evidence type="ECO:0000256" key="2">
    <source>
        <dbReference type="ARBA" id="ARBA00022729"/>
    </source>
</evidence>
<dbReference type="PANTHER" id="PTHR34216">
    <property type="match status" value="1"/>
</dbReference>
<reference evidence="5 6" key="1">
    <citation type="journal article" date="2016" name="Environ. Microbiol.">
        <title>Genomic resolution of a cold subsurface aquifer community provides metabolic insights for novel microbes adapted to high CO concentrations.</title>
        <authorList>
            <person name="Probst A.J."/>
            <person name="Castelle C.J."/>
            <person name="Singh A."/>
            <person name="Brown C.T."/>
            <person name="Anantharaman K."/>
            <person name="Sharon I."/>
            <person name="Hug L.A."/>
            <person name="Burstein D."/>
            <person name="Emerson J.B."/>
            <person name="Thomas B.C."/>
            <person name="Banfield J.F."/>
        </authorList>
    </citation>
    <scope>NUCLEOTIDE SEQUENCE [LARGE SCALE GENOMIC DNA]</scope>
    <source>
        <strain evidence="5">CG1_02_37_44</strain>
    </source>
</reference>
<evidence type="ECO:0000256" key="1">
    <source>
        <dbReference type="ARBA" id="ARBA00004613"/>
    </source>
</evidence>
<gene>
    <name evidence="5" type="ORF">AUJ27_00015</name>
</gene>
<dbReference type="Proteomes" id="UP000183192">
    <property type="component" value="Unassembled WGS sequence"/>
</dbReference>
<dbReference type="STRING" id="1805146.AUJ27_00015"/>
<evidence type="ECO:0000313" key="6">
    <source>
        <dbReference type="Proteomes" id="UP000183192"/>
    </source>
</evidence>
<evidence type="ECO:0000256" key="3">
    <source>
        <dbReference type="SAM" id="Coils"/>
    </source>
</evidence>
<dbReference type="EMBL" id="MNUU01000001">
    <property type="protein sequence ID" value="OIO08787.1"/>
    <property type="molecule type" value="Genomic_DNA"/>
</dbReference>
<dbReference type="Gene3D" id="3.20.20.370">
    <property type="entry name" value="Glycoside hydrolase/deacetylase"/>
    <property type="match status" value="1"/>
</dbReference>
<proteinExistence type="predicted"/>
<name>A0A1J4TD06_9BACT</name>
<accession>A0A1J4TD06</accession>
<comment type="subcellular location">
    <subcellularLocation>
        <location evidence="1">Secreted</location>
    </subcellularLocation>
</comment>
<evidence type="ECO:0000259" key="4">
    <source>
        <dbReference type="PROSITE" id="PS51677"/>
    </source>
</evidence>
<dbReference type="InterPro" id="IPR011330">
    <property type="entry name" value="Glyco_hydro/deAcase_b/a-brl"/>
</dbReference>
<dbReference type="InterPro" id="IPR051398">
    <property type="entry name" value="Polysacch_Deacetylase"/>
</dbReference>
<evidence type="ECO:0000313" key="5">
    <source>
        <dbReference type="EMBL" id="OIO08787.1"/>
    </source>
</evidence>
<dbReference type="SUPFAM" id="SSF88713">
    <property type="entry name" value="Glycoside hydrolase/deacetylase"/>
    <property type="match status" value="1"/>
</dbReference>
<feature type="domain" description="NodB homology" evidence="4">
    <location>
        <begin position="80"/>
        <end position="260"/>
    </location>
</feature>
<dbReference type="PANTHER" id="PTHR34216:SF3">
    <property type="entry name" value="POLY-BETA-1,6-N-ACETYL-D-GLUCOSAMINE N-DEACETYLASE"/>
    <property type="match status" value="1"/>
</dbReference>
<dbReference type="GO" id="GO:0005975">
    <property type="term" value="P:carbohydrate metabolic process"/>
    <property type="evidence" value="ECO:0007669"/>
    <property type="project" value="InterPro"/>
</dbReference>
<keyword evidence="2" id="KW-0732">Signal</keyword>
<dbReference type="CDD" id="cd10918">
    <property type="entry name" value="CE4_NodB_like_5s_6s"/>
    <property type="match status" value="1"/>
</dbReference>
<organism evidence="5 6">
    <name type="scientific">Candidatus Falkowbacteria bacterium CG1_02_37_44</name>
    <dbReference type="NCBI Taxonomy" id="1805146"/>
    <lineage>
        <taxon>Bacteria</taxon>
        <taxon>Candidatus Falkowiibacteriota</taxon>
    </lineage>
</organism>
<dbReference type="GO" id="GO:0005576">
    <property type="term" value="C:extracellular region"/>
    <property type="evidence" value="ECO:0007669"/>
    <property type="project" value="UniProtKB-SubCell"/>
</dbReference>
<keyword evidence="3" id="KW-0175">Coiled coil</keyword>
<protein>
    <recommendedName>
        <fullName evidence="4">NodB homology domain-containing protein</fullName>
    </recommendedName>
</protein>
<feature type="coiled-coil region" evidence="3">
    <location>
        <begin position="156"/>
        <end position="183"/>
    </location>
</feature>
<dbReference type="AlphaFoldDB" id="A0A1J4TD06"/>